<comment type="caution">
    <text evidence="13">The sequence shown here is derived from an EMBL/GenBank/DDBJ whole genome shotgun (WGS) entry which is preliminary data.</text>
</comment>
<dbReference type="GO" id="GO:0004222">
    <property type="term" value="F:metalloendopeptidase activity"/>
    <property type="evidence" value="ECO:0007669"/>
    <property type="project" value="UniProtKB-ARBA"/>
</dbReference>
<sequence>MLPAKLALPLVLCPFAASSPVRARLSARSTPLPGGPSHSPSGWIRALRLEASRSADVTACAIERCDDIRSGSMDQRNYRWIQIANGLQALLISDHDVEQAAAAIEVGAGHFSDPPDMPGLAHLTEHMMFLGTEEYPTEGEFKAFLAKNGGSSNAFTGMEATGYHFAVHHSQLAPALQRFASFFTGPLFRREAIEREVNAVDSEFRRNLQSDVRRLFQLTKHTSDPEHPFHKFSTGNLQTLPPNEKTEKAVRGFFRDHYHPNKMHLCVIGREPLEELEKLVLTRFGKIAPIEDPQPRAAVPRASPIVATGSAAASFSALVADAETERAVPSLQPRAAFSPAQLGGLLTAKPVREMRLLRMMWELKPEPEYRRSKDPYLLASLISSEREGSLEWLLTKQLSPPLATSVSASSMYSLSDSTIYAISMSLTPEGLERYEEVLELTHGHLRHLYECVKEDTFEEHHVAERATMAQLYFNLAEPSDPLSTVKTLASRMKNTPAAELLAQPFEWPSSTPREELLHTLELLTPERMCVLLVGAAGDYPYVEPWYGTPYNLTPLQPSLLATLRTARPCPGLHLPPPNQYVPDNFDVLPPPPHLPSARAPQRLQDSLGLRVWHLDGGAFRRPKASCLLLLRTPDAAGSACTSVLSQLFADLVNDALSTPLAASAEAGLRWGVAAHQGGLIVQASGFSQRLPLFVRELTQRIIDFQPTQERFDVSLEILSRSLRNRAVERPLWHAQYAVNHELLDQSVHYADALRFAASDCCTLSELQRHARAQLQAHFAELFVHGNLRAEDAEQLGDAWLEIVQPRRLAAGCAPLPEARLIAPGDSVRLRHVADDPAETNSAIELHLQFAQSPSAREEALLAVLAQIASKDAFNHLRTQRQLGYVVQCGVRSVARSRGLSVLIQSSVMSPPGLEKEIEAWLSKFREESLQALSPEVFDEFKEAVAKKYDQPHKTLAQECSTIWSEIVEGTHEWDRNAQVAAEARTIDHADMLLLFDTYFVAGAPQRRAIISYAFSQSHASHDNTAEIM</sequence>
<protein>
    <recommendedName>
        <fullName evidence="15">Insulysin</fullName>
    </recommendedName>
</protein>
<evidence type="ECO:0000256" key="3">
    <source>
        <dbReference type="ARBA" id="ARBA00022670"/>
    </source>
</evidence>
<name>A0AB34JL00_PRYPA</name>
<evidence type="ECO:0000256" key="6">
    <source>
        <dbReference type="ARBA" id="ARBA00022833"/>
    </source>
</evidence>
<dbReference type="GO" id="GO:0006508">
    <property type="term" value="P:proteolysis"/>
    <property type="evidence" value="ECO:0007669"/>
    <property type="project" value="UniProtKB-KW"/>
</dbReference>
<dbReference type="InterPro" id="IPR054734">
    <property type="entry name" value="PqqF-like_C_4"/>
</dbReference>
<dbReference type="PANTHER" id="PTHR43690:SF18">
    <property type="entry name" value="INSULIN-DEGRADING ENZYME-RELATED"/>
    <property type="match status" value="1"/>
</dbReference>
<dbReference type="Pfam" id="PF22456">
    <property type="entry name" value="PqqF-like_C_4"/>
    <property type="match status" value="1"/>
</dbReference>
<dbReference type="SUPFAM" id="SSF63411">
    <property type="entry name" value="LuxS/MPP-like metallohydrolase"/>
    <property type="match status" value="4"/>
</dbReference>
<organism evidence="13 14">
    <name type="scientific">Prymnesium parvum</name>
    <name type="common">Toxic golden alga</name>
    <dbReference type="NCBI Taxonomy" id="97485"/>
    <lineage>
        <taxon>Eukaryota</taxon>
        <taxon>Haptista</taxon>
        <taxon>Haptophyta</taxon>
        <taxon>Prymnesiophyceae</taxon>
        <taxon>Prymnesiales</taxon>
        <taxon>Prymnesiaceae</taxon>
        <taxon>Prymnesium</taxon>
    </lineage>
</organism>
<evidence type="ECO:0000259" key="10">
    <source>
        <dbReference type="Pfam" id="PF05193"/>
    </source>
</evidence>
<evidence type="ECO:0000256" key="4">
    <source>
        <dbReference type="ARBA" id="ARBA00022723"/>
    </source>
</evidence>
<dbReference type="FunFam" id="3.30.830.10:FF:000012">
    <property type="entry name" value="Protease 3"/>
    <property type="match status" value="1"/>
</dbReference>
<feature type="domain" description="Peptidase M16 N-terminal" evidence="9">
    <location>
        <begin position="90"/>
        <end position="225"/>
    </location>
</feature>
<dbReference type="Pfam" id="PF16187">
    <property type="entry name" value="Peptidase_M16_M"/>
    <property type="match status" value="1"/>
</dbReference>
<evidence type="ECO:0008006" key="15">
    <source>
        <dbReference type="Google" id="ProtNLM"/>
    </source>
</evidence>
<keyword evidence="6" id="KW-0862">Zinc</keyword>
<dbReference type="AlphaFoldDB" id="A0AB34JL00"/>
<dbReference type="PANTHER" id="PTHR43690">
    <property type="entry name" value="NARDILYSIN"/>
    <property type="match status" value="1"/>
</dbReference>
<dbReference type="Pfam" id="PF05193">
    <property type="entry name" value="Peptidase_M16_C"/>
    <property type="match status" value="1"/>
</dbReference>
<dbReference type="EMBL" id="JBGBPQ010000007">
    <property type="protein sequence ID" value="KAL1521922.1"/>
    <property type="molecule type" value="Genomic_DNA"/>
</dbReference>
<evidence type="ECO:0000256" key="8">
    <source>
        <dbReference type="SAM" id="SignalP"/>
    </source>
</evidence>
<dbReference type="GO" id="GO:0046872">
    <property type="term" value="F:metal ion binding"/>
    <property type="evidence" value="ECO:0007669"/>
    <property type="project" value="UniProtKB-KW"/>
</dbReference>
<reference evidence="13 14" key="1">
    <citation type="journal article" date="2024" name="Science">
        <title>Giant polyketide synthase enzymes in the biosynthesis of giant marine polyether toxins.</title>
        <authorList>
            <person name="Fallon T.R."/>
            <person name="Shende V.V."/>
            <person name="Wierzbicki I.H."/>
            <person name="Pendleton A.L."/>
            <person name="Watervoot N.F."/>
            <person name="Auber R.P."/>
            <person name="Gonzalez D.J."/>
            <person name="Wisecaver J.H."/>
            <person name="Moore B.S."/>
        </authorList>
    </citation>
    <scope>NUCLEOTIDE SEQUENCE [LARGE SCALE GENOMIC DNA]</scope>
    <source>
        <strain evidence="13 14">12B1</strain>
    </source>
</reference>
<evidence type="ECO:0000313" key="13">
    <source>
        <dbReference type="EMBL" id="KAL1521922.1"/>
    </source>
</evidence>
<accession>A0AB34JL00</accession>
<dbReference type="InterPro" id="IPR007863">
    <property type="entry name" value="Peptidase_M16_C"/>
</dbReference>
<dbReference type="InterPro" id="IPR011765">
    <property type="entry name" value="Pept_M16_N"/>
</dbReference>
<feature type="signal peptide" evidence="8">
    <location>
        <begin position="1"/>
        <end position="18"/>
    </location>
</feature>
<dbReference type="InterPro" id="IPR032632">
    <property type="entry name" value="Peptidase_M16_M"/>
</dbReference>
<evidence type="ECO:0000259" key="9">
    <source>
        <dbReference type="Pfam" id="PF00675"/>
    </source>
</evidence>
<gene>
    <name evidence="13" type="ORF">AB1Y20_021571</name>
</gene>
<dbReference type="Gene3D" id="3.30.830.10">
    <property type="entry name" value="Metalloenzyme, LuxS/M16 peptidase-like"/>
    <property type="match status" value="4"/>
</dbReference>
<dbReference type="Proteomes" id="UP001515480">
    <property type="component" value="Unassembled WGS sequence"/>
</dbReference>
<keyword evidence="4" id="KW-0479">Metal-binding</keyword>
<feature type="chain" id="PRO_5044311292" description="Insulysin" evidence="8">
    <location>
        <begin position="19"/>
        <end position="1028"/>
    </location>
</feature>
<keyword evidence="7" id="KW-0482">Metalloprotease</keyword>
<dbReference type="Pfam" id="PF00675">
    <property type="entry name" value="Peptidase_M16"/>
    <property type="match status" value="1"/>
</dbReference>
<feature type="domain" description="Peptidase M16 C-terminal" evidence="10">
    <location>
        <begin position="248"/>
        <end position="459"/>
    </location>
</feature>
<comment type="cofactor">
    <cofactor evidence="1">
        <name>Zn(2+)</name>
        <dbReference type="ChEBI" id="CHEBI:29105"/>
    </cofactor>
</comment>
<evidence type="ECO:0000256" key="2">
    <source>
        <dbReference type="ARBA" id="ARBA00007261"/>
    </source>
</evidence>
<evidence type="ECO:0000313" key="14">
    <source>
        <dbReference type="Proteomes" id="UP001515480"/>
    </source>
</evidence>
<comment type="similarity">
    <text evidence="2">Belongs to the peptidase M16 family.</text>
</comment>
<evidence type="ECO:0000256" key="5">
    <source>
        <dbReference type="ARBA" id="ARBA00022801"/>
    </source>
</evidence>
<evidence type="ECO:0000259" key="12">
    <source>
        <dbReference type="Pfam" id="PF22456"/>
    </source>
</evidence>
<evidence type="ECO:0000256" key="7">
    <source>
        <dbReference type="ARBA" id="ARBA00023049"/>
    </source>
</evidence>
<feature type="domain" description="Coenzyme PQQ synthesis protein F-like C-terminal lobe" evidence="12">
    <location>
        <begin position="863"/>
        <end position="963"/>
    </location>
</feature>
<evidence type="ECO:0000259" key="11">
    <source>
        <dbReference type="Pfam" id="PF16187"/>
    </source>
</evidence>
<proteinExistence type="inferred from homology"/>
<dbReference type="InterPro" id="IPR050626">
    <property type="entry name" value="Peptidase_M16"/>
</dbReference>
<dbReference type="InterPro" id="IPR011249">
    <property type="entry name" value="Metalloenz_LuxS/M16"/>
</dbReference>
<keyword evidence="14" id="KW-1185">Reference proteome</keyword>
<feature type="domain" description="Peptidase M16 middle/third" evidence="11">
    <location>
        <begin position="473"/>
        <end position="753"/>
    </location>
</feature>
<keyword evidence="8" id="KW-0732">Signal</keyword>
<evidence type="ECO:0000256" key="1">
    <source>
        <dbReference type="ARBA" id="ARBA00001947"/>
    </source>
</evidence>
<keyword evidence="3" id="KW-0645">Protease</keyword>
<keyword evidence="5" id="KW-0378">Hydrolase</keyword>